<evidence type="ECO:0008006" key="5">
    <source>
        <dbReference type="Google" id="ProtNLM"/>
    </source>
</evidence>
<dbReference type="EMBL" id="FUKP01000038">
    <property type="protein sequence ID" value="SJN25517.1"/>
    <property type="molecule type" value="Genomic_DNA"/>
</dbReference>
<dbReference type="RefSeq" id="WP_067191155.1">
    <property type="nucleotide sequence ID" value="NZ_CP126965.1"/>
</dbReference>
<proteinExistence type="predicted"/>
<evidence type="ECO:0000313" key="4">
    <source>
        <dbReference type="Proteomes" id="UP000297477"/>
    </source>
</evidence>
<keyword evidence="4" id="KW-1185">Reference proteome</keyword>
<dbReference type="Proteomes" id="UP000297477">
    <property type="component" value="Unassembled WGS sequence"/>
</dbReference>
<dbReference type="AlphaFoldDB" id="A0A1R4J0A4"/>
<evidence type="ECO:0000313" key="3">
    <source>
        <dbReference type="Proteomes" id="UP000196230"/>
    </source>
</evidence>
<evidence type="ECO:0000313" key="1">
    <source>
        <dbReference type="EMBL" id="SJN25517.1"/>
    </source>
</evidence>
<dbReference type="Proteomes" id="UP000196230">
    <property type="component" value="Unassembled WGS sequence"/>
</dbReference>
<protein>
    <recommendedName>
        <fullName evidence="5">DNA-binding protein</fullName>
    </recommendedName>
</protein>
<reference evidence="1 3" key="1">
    <citation type="submission" date="2017-02" db="EMBL/GenBank/DDBJ databases">
        <authorList>
            <person name="Peterson S.W."/>
        </authorList>
    </citation>
    <scope>NUCLEOTIDE SEQUENCE [LARGE SCALE GENOMIC DNA]</scope>
    <source>
        <strain evidence="1 3">2B3F</strain>
    </source>
</reference>
<reference evidence="2 4" key="2">
    <citation type="submission" date="2019-03" db="EMBL/GenBank/DDBJ databases">
        <title>Reclassification of Micrococcus aloeverae and Micrococcus yunnanensis as later heterotypic synonyms of Micrococcus luteus.</title>
        <authorList>
            <person name="Huang C.-H."/>
        </authorList>
    </citation>
    <scope>NUCLEOTIDE SEQUENCE [LARGE SCALE GENOMIC DNA]</scope>
    <source>
        <strain evidence="2 4">BCRC 12151</strain>
    </source>
</reference>
<dbReference type="OrthoDB" id="3268233at2"/>
<accession>A0A1R4J0A4</accession>
<sequence>MAETVERVGVVATVTVPAADADAVFRAELAEALPEPGQESAEDTVVLLWHGRRRVPQVLPGQWLRVRGTLTTADGVPTVHNPAYDLVPAPGRRQERP</sequence>
<organism evidence="1 3">
    <name type="scientific">Micrococcus lylae</name>
    <dbReference type="NCBI Taxonomy" id="1273"/>
    <lineage>
        <taxon>Bacteria</taxon>
        <taxon>Bacillati</taxon>
        <taxon>Actinomycetota</taxon>
        <taxon>Actinomycetes</taxon>
        <taxon>Micrococcales</taxon>
        <taxon>Micrococcaceae</taxon>
        <taxon>Micrococcus</taxon>
    </lineage>
</organism>
<dbReference type="EMBL" id="SPKT01000007">
    <property type="protein sequence ID" value="TFH99736.1"/>
    <property type="molecule type" value="Genomic_DNA"/>
</dbReference>
<evidence type="ECO:0000313" key="2">
    <source>
        <dbReference type="EMBL" id="TFH99736.1"/>
    </source>
</evidence>
<name>A0A1R4J0A4_9MICC</name>
<gene>
    <name evidence="2" type="ORF">E4A49_04655</name>
    <name evidence="1" type="ORF">FM125_05715</name>
</gene>